<reference evidence="9" key="1">
    <citation type="submission" date="2022-12" db="EMBL/GenBank/DDBJ databases">
        <authorList>
            <person name="Wang J."/>
        </authorList>
    </citation>
    <scope>NUCLEOTIDE SEQUENCE</scope>
    <source>
        <strain evidence="9">HY-45-18</strain>
    </source>
</reference>
<dbReference type="Pfam" id="PF12791">
    <property type="entry name" value="RsgI_N"/>
    <property type="match status" value="1"/>
</dbReference>
<evidence type="ECO:0000256" key="4">
    <source>
        <dbReference type="ARBA" id="ARBA00022989"/>
    </source>
</evidence>
<protein>
    <submittedName>
        <fullName evidence="9">Anti-sigma factor domain-containing protein</fullName>
    </submittedName>
</protein>
<keyword evidence="2" id="KW-1003">Cell membrane</keyword>
<evidence type="ECO:0000313" key="10">
    <source>
        <dbReference type="Proteomes" id="UP001078443"/>
    </source>
</evidence>
<evidence type="ECO:0000256" key="5">
    <source>
        <dbReference type="ARBA" id="ARBA00023136"/>
    </source>
</evidence>
<keyword evidence="5 7" id="KW-0472">Membrane</keyword>
<feature type="domain" description="RsgI N-terminal anti-sigma" evidence="8">
    <location>
        <begin position="3"/>
        <end position="51"/>
    </location>
</feature>
<dbReference type="RefSeq" id="WP_268041163.1">
    <property type="nucleotide sequence ID" value="NZ_JAPQER010000004.1"/>
</dbReference>
<feature type="region of interest" description="Disordered" evidence="6">
    <location>
        <begin position="179"/>
        <end position="276"/>
    </location>
</feature>
<evidence type="ECO:0000256" key="7">
    <source>
        <dbReference type="SAM" id="Phobius"/>
    </source>
</evidence>
<gene>
    <name evidence="9" type="ORF">OW763_10855</name>
</gene>
<evidence type="ECO:0000256" key="3">
    <source>
        <dbReference type="ARBA" id="ARBA00022692"/>
    </source>
</evidence>
<feature type="compositionally biased region" description="Polar residues" evidence="6">
    <location>
        <begin position="237"/>
        <end position="246"/>
    </location>
</feature>
<dbReference type="EMBL" id="JAPQER010000004">
    <property type="protein sequence ID" value="MCY6484840.1"/>
    <property type="molecule type" value="Genomic_DNA"/>
</dbReference>
<dbReference type="Proteomes" id="UP001078443">
    <property type="component" value="Unassembled WGS sequence"/>
</dbReference>
<keyword evidence="3 7" id="KW-0812">Transmembrane</keyword>
<evidence type="ECO:0000259" key="8">
    <source>
        <dbReference type="PROSITE" id="PS51849"/>
    </source>
</evidence>
<dbReference type="InterPro" id="IPR024449">
    <property type="entry name" value="Anti-sigma_RsgI_N"/>
</dbReference>
<accession>A0ABT4D3R9</accession>
<evidence type="ECO:0000256" key="2">
    <source>
        <dbReference type="ARBA" id="ARBA00022475"/>
    </source>
</evidence>
<name>A0ABT4D3R9_9CLOT</name>
<dbReference type="InterPro" id="IPR055431">
    <property type="entry name" value="RsgI_M"/>
</dbReference>
<evidence type="ECO:0000313" key="9">
    <source>
        <dbReference type="EMBL" id="MCY6484840.1"/>
    </source>
</evidence>
<keyword evidence="10" id="KW-1185">Reference proteome</keyword>
<feature type="compositionally biased region" description="Low complexity" evidence="6">
    <location>
        <begin position="204"/>
        <end position="223"/>
    </location>
</feature>
<evidence type="ECO:0000256" key="1">
    <source>
        <dbReference type="ARBA" id="ARBA00004162"/>
    </source>
</evidence>
<dbReference type="PROSITE" id="PS51849">
    <property type="entry name" value="RSGI_N"/>
    <property type="match status" value="1"/>
</dbReference>
<sequence length="276" mass="30832">MNKTGIVMEIKGKTASILTCDGQFINVKITEGTPSIGSNYCGPILSKLPLYKYATAVACFVLFLCFGGVAYAYYTPITSVIVKINPEIELIINRWDKIIKTIPLNDDGKSILNSIQLKNKPINEGLTIILNASDKGNFINKTNGENQISLNIISTKNVSLNINDFKNNVKSKNLKLDVKYNNGKNNSQSGKIKHETNTKNNIQPPNQKTNTKNTTKPNNINFKKPGKQNNNKKETKQLNSNNNIQKNIEHKIKKSSTTNKKTNANSNKDTLKKRKY</sequence>
<proteinExistence type="predicted"/>
<evidence type="ECO:0000256" key="6">
    <source>
        <dbReference type="SAM" id="MobiDB-lite"/>
    </source>
</evidence>
<comment type="caution">
    <text evidence="9">The sequence shown here is derived from an EMBL/GenBank/DDBJ whole genome shotgun (WGS) entry which is preliminary data.</text>
</comment>
<comment type="subcellular location">
    <subcellularLocation>
        <location evidence="1">Cell membrane</location>
        <topology evidence="1">Single-pass membrane protein</topology>
    </subcellularLocation>
</comment>
<feature type="compositionally biased region" description="Low complexity" evidence="6">
    <location>
        <begin position="255"/>
        <end position="268"/>
    </location>
</feature>
<organism evidence="9 10">
    <name type="scientific">Clostridium aestuarii</name>
    <dbReference type="NCBI Taxonomy" id="338193"/>
    <lineage>
        <taxon>Bacteria</taxon>
        <taxon>Bacillati</taxon>
        <taxon>Bacillota</taxon>
        <taxon>Clostridia</taxon>
        <taxon>Eubacteriales</taxon>
        <taxon>Clostridiaceae</taxon>
        <taxon>Clostridium</taxon>
    </lineage>
</organism>
<keyword evidence="4 7" id="KW-1133">Transmembrane helix</keyword>
<feature type="transmembrane region" description="Helical" evidence="7">
    <location>
        <begin position="53"/>
        <end position="74"/>
    </location>
</feature>
<dbReference type="Pfam" id="PF23750">
    <property type="entry name" value="RsgI_M"/>
    <property type="match status" value="1"/>
</dbReference>